<gene>
    <name evidence="2" type="ORF">POKL1161_LOCUS205</name>
</gene>
<dbReference type="EMBL" id="HBFV01000321">
    <property type="protein sequence ID" value="CAD8927852.1"/>
    <property type="molecule type" value="Transcribed_RNA"/>
</dbReference>
<accession>A0A7S1CTG2</accession>
<protein>
    <submittedName>
        <fullName evidence="2">Uncharacterized protein</fullName>
    </submittedName>
</protein>
<feature type="region of interest" description="Disordered" evidence="1">
    <location>
        <begin position="347"/>
        <end position="378"/>
    </location>
</feature>
<organism evidence="2">
    <name type="scientific">Picochlorum oklahomense</name>
    <dbReference type="NCBI Taxonomy" id="249345"/>
    <lineage>
        <taxon>Eukaryota</taxon>
        <taxon>Viridiplantae</taxon>
        <taxon>Chlorophyta</taxon>
        <taxon>core chlorophytes</taxon>
        <taxon>Trebouxiophyceae</taxon>
        <taxon>Trebouxiophyceae incertae sedis</taxon>
        <taxon>Picochlorum</taxon>
    </lineage>
</organism>
<evidence type="ECO:0000313" key="2">
    <source>
        <dbReference type="EMBL" id="CAD8927852.1"/>
    </source>
</evidence>
<name>A0A7S1CTG2_9CHLO</name>
<dbReference type="AlphaFoldDB" id="A0A7S1CTG2"/>
<evidence type="ECO:0000256" key="1">
    <source>
        <dbReference type="SAM" id="MobiDB-lite"/>
    </source>
</evidence>
<reference evidence="2" key="1">
    <citation type="submission" date="2021-01" db="EMBL/GenBank/DDBJ databases">
        <authorList>
            <person name="Corre E."/>
            <person name="Pelletier E."/>
            <person name="Niang G."/>
            <person name="Scheremetjew M."/>
            <person name="Finn R."/>
            <person name="Kale V."/>
            <person name="Holt S."/>
            <person name="Cochrane G."/>
            <person name="Meng A."/>
            <person name="Brown T."/>
            <person name="Cohen L."/>
        </authorList>
    </citation>
    <scope>NUCLEOTIDE SEQUENCE</scope>
    <source>
        <strain evidence="2">CCMP2329</strain>
    </source>
</reference>
<sequence>MNGCRIQPGWFRVPPHWRRLVGCGHHVGGLSRRCRAIHDQGGIQNDTLPDIYSEAANKLQQLKEARKNAIEMDRPAAQSEKEWQDADARERDLQDEVNTSLKRLEESCQDLLGLGLVDDVGSPGEDMVLQHMAFRLKQVLEHERAAGKDVQVWKEFEGSVYVDALRGLPCGNLGQQIACCCIDERPYLVACVAVATNPFKEGFPRGLLLHWSVTDRADGEWHTDIPRGWHTFPGISQPCGNRAWETMFGSYSPVLSADGTACVSHISVASVIAMIPMEGFLEQGGGIKFVVKRTDGGGEVWIKSHRGDDFYLDMDTAIRYLNPPQLQQSIKGDGTKTKSALSTSLDISNTDVPEDVPGDDALVGGMEEEEAEEEEEESLSAWSWARALAEDIISVSTEVRCSYEPKHAWLQQVLAWREVTDFATHSVSQYVQEIRLLLQSVGQNSDIKGARKEELSELLRHLGDECTRLEDGVQSLHAAEMTSRQLQLEKERLCELRDTAMKESNRMESELQRCVGETRRMLVQDAGRDSEVILKDLGQLCKSQVLGDGKRGLFKSFMRESEPSYAHIFVSEATDKVQGIDAHVVSHVYLEGDAAAVRDALQDTDEERDETAAVASSNRIKASPFEAVVVSICFGEDFPGKISNSKLLLHHGLVSRRHGKWQQLPKGSDIPIQRRGESTEASVDFEAYVLQHTSGKPVFVEPILRGVCLRFPIEELRSKRLRGMEFVLFSRETWLQKEGGENFYVEFPLIP</sequence>
<proteinExistence type="predicted"/>
<feature type="compositionally biased region" description="Acidic residues" evidence="1">
    <location>
        <begin position="366"/>
        <end position="378"/>
    </location>
</feature>